<dbReference type="InterPro" id="IPR037291">
    <property type="entry name" value="DUF4139"/>
</dbReference>
<feature type="domain" description="DUF4140" evidence="3">
    <location>
        <begin position="18"/>
        <end position="116"/>
    </location>
</feature>
<sequence length="351" mass="39432">MVASVVTFKARDLPIQAVTIFNDRAQIKRELKTNLPGGMHEIIIENVSHSIDRDSIRVDGTGDAQIHEVKFKEEHASAEEIDSPAIQKLVGEKKELEEEKARLGDKKNLFQRQLDSLNAMSNKLGSSDKTFVFDESTEGNIEKFFAFYDKRAIELKKEMRNIDEPIKDLSSKIDKLTRQIDQLRSNAQVSRNILVTVNVSEESDLTFVLTYQVYSAHWNPVYDVRVVTAETAKEKTVLKMDYFAVIRQNTGEEWTDTKILLSTAQPCQGGNVPELGTLNASFVSKVEPPQPKMARSFVTARSCMMMSADVQSFGGAPMRSVGMTASQQVLSTEFEIAEKKTIPSDDSEHKM</sequence>
<dbReference type="Pfam" id="PF13600">
    <property type="entry name" value="DUF4140"/>
    <property type="match status" value="1"/>
</dbReference>
<dbReference type="WBParaSite" id="L893_g1389.t1">
    <property type="protein sequence ID" value="L893_g1389.t1"/>
    <property type="gene ID" value="L893_g1389"/>
</dbReference>
<evidence type="ECO:0000256" key="1">
    <source>
        <dbReference type="SAM" id="Coils"/>
    </source>
</evidence>
<reference evidence="5" key="1">
    <citation type="submission" date="2016-11" db="UniProtKB">
        <authorList>
            <consortium name="WormBaseParasite"/>
        </authorList>
    </citation>
    <scope>IDENTIFICATION</scope>
</reference>
<evidence type="ECO:0000313" key="5">
    <source>
        <dbReference type="WBParaSite" id="L893_g1389.t1"/>
    </source>
</evidence>
<feature type="coiled-coil region" evidence="1">
    <location>
        <begin position="86"/>
        <end position="113"/>
    </location>
</feature>
<dbReference type="PANTHER" id="PTHR31005">
    <property type="entry name" value="DUF4139 DOMAIN-CONTAINING PROTEIN"/>
    <property type="match status" value="1"/>
</dbReference>
<protein>
    <submittedName>
        <fullName evidence="5">DUF4139 domain-containing protein</fullName>
    </submittedName>
</protein>
<dbReference type="InterPro" id="IPR011935">
    <property type="entry name" value="CHP02231"/>
</dbReference>
<name>A0A1I7Y8S6_9BILA</name>
<feature type="domain" description="DUF4139" evidence="2">
    <location>
        <begin position="209"/>
        <end position="351"/>
    </location>
</feature>
<dbReference type="PANTHER" id="PTHR31005:SF8">
    <property type="entry name" value="DUF4139 DOMAIN-CONTAINING PROTEIN"/>
    <property type="match status" value="1"/>
</dbReference>
<dbReference type="Pfam" id="PF13598">
    <property type="entry name" value="DUF4139"/>
    <property type="match status" value="1"/>
</dbReference>
<evidence type="ECO:0000259" key="3">
    <source>
        <dbReference type="Pfam" id="PF13600"/>
    </source>
</evidence>
<dbReference type="Proteomes" id="UP000095287">
    <property type="component" value="Unplaced"/>
</dbReference>
<evidence type="ECO:0000259" key="2">
    <source>
        <dbReference type="Pfam" id="PF13598"/>
    </source>
</evidence>
<keyword evidence="4" id="KW-1185">Reference proteome</keyword>
<proteinExistence type="predicted"/>
<accession>A0A1I7Y8S6</accession>
<dbReference type="InterPro" id="IPR025554">
    <property type="entry name" value="DUF4140"/>
</dbReference>
<organism evidence="4 5">
    <name type="scientific">Steinernema glaseri</name>
    <dbReference type="NCBI Taxonomy" id="37863"/>
    <lineage>
        <taxon>Eukaryota</taxon>
        <taxon>Metazoa</taxon>
        <taxon>Ecdysozoa</taxon>
        <taxon>Nematoda</taxon>
        <taxon>Chromadorea</taxon>
        <taxon>Rhabditida</taxon>
        <taxon>Tylenchina</taxon>
        <taxon>Panagrolaimomorpha</taxon>
        <taxon>Strongyloidoidea</taxon>
        <taxon>Steinernematidae</taxon>
        <taxon>Steinernema</taxon>
    </lineage>
</organism>
<dbReference type="NCBIfam" id="TIGR02231">
    <property type="entry name" value="mucoidy inhibitor MuiA family protein"/>
    <property type="match status" value="1"/>
</dbReference>
<dbReference type="AlphaFoldDB" id="A0A1I7Y8S6"/>
<evidence type="ECO:0000313" key="4">
    <source>
        <dbReference type="Proteomes" id="UP000095287"/>
    </source>
</evidence>
<keyword evidence="1" id="KW-0175">Coiled coil</keyword>
<feature type="coiled-coil region" evidence="1">
    <location>
        <begin position="166"/>
        <end position="193"/>
    </location>
</feature>